<dbReference type="Proteomes" id="UP000680365">
    <property type="component" value="Unassembled WGS sequence"/>
</dbReference>
<comment type="caution">
    <text evidence="1">The sequence shown here is derived from an EMBL/GenBank/DDBJ whole genome shotgun (WGS) entry which is preliminary data.</text>
</comment>
<sequence>MKKTWTKDDINFLIEKYPLYGREYCSINLDRTKESIYSKVKELKINRKFLGQSNKWSLNEIDFLRTNYSTYGSELVAKELNREISDIIKKANSLNIKYSDTQHKLKNNRRGFKLRSNKVNYNTFLKFNTPEIVYILGLIWGDGNINVNLSRIVVNMIESDMIELIDVFRKTGDWNISKPIKKFFNNKRVNNQLCVSTHNILLVNELIKYKFDLKSYINPQILLEYIDKIYHSYFFRGFFGCRW</sequence>
<dbReference type="RefSeq" id="WP_213349353.1">
    <property type="nucleotide sequence ID" value="NZ_JAEDAM010000043.1"/>
</dbReference>
<gene>
    <name evidence="1" type="ORF">VAMP_119n88</name>
</gene>
<evidence type="ECO:0008006" key="3">
    <source>
        <dbReference type="Google" id="ProtNLM"/>
    </source>
</evidence>
<organism evidence="1 2">
    <name type="scientific">Candidatus Vampirococcus lugosii</name>
    <dbReference type="NCBI Taxonomy" id="2789015"/>
    <lineage>
        <taxon>Bacteria</taxon>
        <taxon>Candidatus Absconditibacteriota</taxon>
        <taxon>Vampirococcus</taxon>
    </lineage>
</organism>
<evidence type="ECO:0000313" key="1">
    <source>
        <dbReference type="EMBL" id="MBS8122129.1"/>
    </source>
</evidence>
<accession>A0ABS5QM32</accession>
<name>A0ABS5QM32_9BACT</name>
<proteinExistence type="predicted"/>
<dbReference type="EMBL" id="JAEDAM010000043">
    <property type="protein sequence ID" value="MBS8122129.1"/>
    <property type="molecule type" value="Genomic_DNA"/>
</dbReference>
<reference evidence="1 2" key="1">
    <citation type="journal article" date="2021" name="Nat. Commun.">
        <title>Reductive evolution and unique predatory mode in the CPR bacterium Vampirococcus lugosii.</title>
        <authorList>
            <person name="Moreira D."/>
            <person name="Zivanovic Y."/>
            <person name="Lopez-Archilla A.I."/>
            <person name="Iniesto M."/>
            <person name="Lopez-Garcia P."/>
        </authorList>
    </citation>
    <scope>NUCLEOTIDE SEQUENCE [LARGE SCALE GENOMIC DNA]</scope>
    <source>
        <strain evidence="1">Chiprana</strain>
    </source>
</reference>
<protein>
    <recommendedName>
        <fullName evidence="3">DOD-type homing endonuclease domain-containing protein</fullName>
    </recommendedName>
</protein>
<evidence type="ECO:0000313" key="2">
    <source>
        <dbReference type="Proteomes" id="UP000680365"/>
    </source>
</evidence>
<keyword evidence="2" id="KW-1185">Reference proteome</keyword>